<evidence type="ECO:0000313" key="17">
    <source>
        <dbReference type="Proteomes" id="UP000287447"/>
    </source>
</evidence>
<dbReference type="CDD" id="cd00984">
    <property type="entry name" value="DnaB_C"/>
    <property type="match status" value="1"/>
</dbReference>
<dbReference type="FunFam" id="3.40.50.300:FF:000076">
    <property type="entry name" value="Replicative DNA helicase"/>
    <property type="match status" value="1"/>
</dbReference>
<gene>
    <name evidence="16" type="ORF">EOI86_04045</name>
</gene>
<dbReference type="PROSITE" id="PS51199">
    <property type="entry name" value="SF4_HELICASE"/>
    <property type="match status" value="1"/>
</dbReference>
<feature type="domain" description="SF4 helicase" evidence="15">
    <location>
        <begin position="198"/>
        <end position="503"/>
    </location>
</feature>
<accession>A0A437QVD8</accession>
<organism evidence="16 17">
    <name type="scientific">Hwanghaeella grinnelliae</name>
    <dbReference type="NCBI Taxonomy" id="2500179"/>
    <lineage>
        <taxon>Bacteria</taxon>
        <taxon>Pseudomonadati</taxon>
        <taxon>Pseudomonadota</taxon>
        <taxon>Alphaproteobacteria</taxon>
        <taxon>Rhodospirillales</taxon>
        <taxon>Rhodospirillaceae</taxon>
        <taxon>Hwanghaeella</taxon>
    </lineage>
</organism>
<dbReference type="SMART" id="SM00382">
    <property type="entry name" value="AAA"/>
    <property type="match status" value="1"/>
</dbReference>
<dbReference type="Proteomes" id="UP000287447">
    <property type="component" value="Unassembled WGS sequence"/>
</dbReference>
<dbReference type="InterPro" id="IPR007692">
    <property type="entry name" value="DNA_helicase_DnaB"/>
</dbReference>
<dbReference type="InterPro" id="IPR027417">
    <property type="entry name" value="P-loop_NTPase"/>
</dbReference>
<dbReference type="NCBIfam" id="NF006606">
    <property type="entry name" value="PRK09165.1"/>
    <property type="match status" value="1"/>
</dbReference>
<evidence type="ECO:0000256" key="5">
    <source>
        <dbReference type="ARBA" id="ARBA00022741"/>
    </source>
</evidence>
<evidence type="ECO:0000256" key="14">
    <source>
        <dbReference type="RuleBase" id="RU362085"/>
    </source>
</evidence>
<dbReference type="NCBIfam" id="TIGR00665">
    <property type="entry name" value="DnaB"/>
    <property type="match status" value="1"/>
</dbReference>
<evidence type="ECO:0000256" key="12">
    <source>
        <dbReference type="ARBA" id="ARBA00048954"/>
    </source>
</evidence>
<dbReference type="GO" id="GO:0043139">
    <property type="term" value="F:5'-3' DNA helicase activity"/>
    <property type="evidence" value="ECO:0007669"/>
    <property type="project" value="UniProtKB-EC"/>
</dbReference>
<evidence type="ECO:0000256" key="10">
    <source>
        <dbReference type="ARBA" id="ARBA00023235"/>
    </source>
</evidence>
<evidence type="ECO:0000256" key="6">
    <source>
        <dbReference type="ARBA" id="ARBA00022801"/>
    </source>
</evidence>
<dbReference type="GO" id="GO:0005524">
    <property type="term" value="F:ATP binding"/>
    <property type="evidence" value="ECO:0007669"/>
    <property type="project" value="UniProtKB-UniRule"/>
</dbReference>
<dbReference type="RefSeq" id="WP_127763836.1">
    <property type="nucleotide sequence ID" value="NZ_SADE01000001.1"/>
</dbReference>
<dbReference type="Gene3D" id="1.10.860.10">
    <property type="entry name" value="DNAb Helicase, Chain A"/>
    <property type="match status" value="1"/>
</dbReference>
<evidence type="ECO:0000256" key="2">
    <source>
        <dbReference type="ARBA" id="ARBA00011643"/>
    </source>
</evidence>
<sequence length="508" mass="57270">MTTPAIQNVHSLVEGEGDERTLREAPHNLEVEAALLGAILRNNRTFEHVGDLLSSEQFYAPEHQRIFKAIKQVTEKGQIANATTLAHILDSDPLVKEVGGSTYLYELVANVISVINAKDYAETIRDLYLKRELIGLGEMVVNEAYDLEDIDDSAEKQIERAEHRLYTLATTGEVDRGVATLKSAVEIALEAAEQAYQRDSHLVGVTTGFRDVDQMLGGLHRSDLLILAGRPSMGKTALATNMAFNAAKAYKRTEDEAGNVREEGGKVLFFSLEMSAEQLAGRILSERSEVSSDKIRRGEIENDEFERLALAAHEMSQVPLFIDDTPALTITGLRQRARRVKRQHGLHFIVVDYLQLLQGPPEKRSDNRVQEVSDITRGLKTLAKELDVPVLALSQLSRQVEQREDKRPQLSDLRESGSIEQDADVVTFIYRPEYYLQREHPTERQNEAPDKFQERVERHNQRLAESRNIAEVIIAKQRHGPIGIIELFFDGNYTRFGDLDRHHDDGGF</sequence>
<dbReference type="Pfam" id="PF03796">
    <property type="entry name" value="DnaB_C"/>
    <property type="match status" value="1"/>
</dbReference>
<dbReference type="InterPro" id="IPR003593">
    <property type="entry name" value="AAA+_ATPase"/>
</dbReference>
<keyword evidence="17" id="KW-1185">Reference proteome</keyword>
<keyword evidence="6 14" id="KW-0378">Hydrolase</keyword>
<dbReference type="GO" id="GO:0005829">
    <property type="term" value="C:cytosol"/>
    <property type="evidence" value="ECO:0007669"/>
    <property type="project" value="TreeGrafter"/>
</dbReference>
<evidence type="ECO:0000256" key="9">
    <source>
        <dbReference type="ARBA" id="ARBA00023125"/>
    </source>
</evidence>
<keyword evidence="10" id="KW-0413">Isomerase</keyword>
<keyword evidence="8 14" id="KW-0067">ATP-binding</keyword>
<dbReference type="GO" id="GO:0003677">
    <property type="term" value="F:DNA binding"/>
    <property type="evidence" value="ECO:0007669"/>
    <property type="project" value="UniProtKB-UniRule"/>
</dbReference>
<dbReference type="InterPro" id="IPR007693">
    <property type="entry name" value="DNA_helicase_DnaB-like_N"/>
</dbReference>
<proteinExistence type="inferred from homology"/>
<comment type="function">
    <text evidence="11 14">The main replicative DNA helicase, it participates in initiation and elongation during chromosome replication. Travels ahead of the DNA replisome, separating dsDNA into templates for DNA synthesis. A processive ATP-dependent 5'-3' DNA helicase it has DNA-dependent ATPase activity.</text>
</comment>
<dbReference type="PANTHER" id="PTHR30153:SF2">
    <property type="entry name" value="REPLICATIVE DNA HELICASE"/>
    <property type="match status" value="1"/>
</dbReference>
<protein>
    <recommendedName>
        <fullName evidence="13 14">Replicative DNA helicase</fullName>
        <ecNumber evidence="13 14">5.6.2.3</ecNumber>
    </recommendedName>
</protein>
<dbReference type="PANTHER" id="PTHR30153">
    <property type="entry name" value="REPLICATIVE DNA HELICASE DNAB"/>
    <property type="match status" value="1"/>
</dbReference>
<dbReference type="InterPro" id="IPR007694">
    <property type="entry name" value="DNA_helicase_DnaB-like_C"/>
</dbReference>
<dbReference type="OrthoDB" id="9773982at2"/>
<dbReference type="GO" id="GO:0006269">
    <property type="term" value="P:DNA replication, synthesis of primer"/>
    <property type="evidence" value="ECO:0007669"/>
    <property type="project" value="UniProtKB-UniRule"/>
</dbReference>
<dbReference type="EMBL" id="SADE01000001">
    <property type="protein sequence ID" value="RVU38465.1"/>
    <property type="molecule type" value="Genomic_DNA"/>
</dbReference>
<comment type="subunit">
    <text evidence="2">Homohexamer.</text>
</comment>
<evidence type="ECO:0000259" key="15">
    <source>
        <dbReference type="PROSITE" id="PS51199"/>
    </source>
</evidence>
<dbReference type="AlphaFoldDB" id="A0A437QVD8"/>
<evidence type="ECO:0000256" key="4">
    <source>
        <dbReference type="ARBA" id="ARBA00022705"/>
    </source>
</evidence>
<evidence type="ECO:0000256" key="3">
    <source>
        <dbReference type="ARBA" id="ARBA00022515"/>
    </source>
</evidence>
<comment type="similarity">
    <text evidence="1 14">Belongs to the helicase family. DnaB subfamily.</text>
</comment>
<dbReference type="SUPFAM" id="SSF48024">
    <property type="entry name" value="N-terminal domain of DnaB helicase"/>
    <property type="match status" value="1"/>
</dbReference>
<dbReference type="GO" id="GO:0042802">
    <property type="term" value="F:identical protein binding"/>
    <property type="evidence" value="ECO:0007669"/>
    <property type="project" value="UniProtKB-ARBA"/>
</dbReference>
<evidence type="ECO:0000256" key="7">
    <source>
        <dbReference type="ARBA" id="ARBA00022806"/>
    </source>
</evidence>
<keyword evidence="7 14" id="KW-0347">Helicase</keyword>
<name>A0A437QVD8_9PROT</name>
<evidence type="ECO:0000313" key="16">
    <source>
        <dbReference type="EMBL" id="RVU38465.1"/>
    </source>
</evidence>
<reference evidence="17" key="1">
    <citation type="submission" date="2019-01" db="EMBL/GenBank/DDBJ databases">
        <title>Gri0909 isolated from a small marine red alga.</title>
        <authorList>
            <person name="Kim J."/>
            <person name="Jeong S.E."/>
            <person name="Jeon C.O."/>
        </authorList>
    </citation>
    <scope>NUCLEOTIDE SEQUENCE [LARGE SCALE GENOMIC DNA]</scope>
    <source>
        <strain evidence="17">Gri0909</strain>
    </source>
</reference>
<dbReference type="EC" id="5.6.2.3" evidence="13 14"/>
<keyword evidence="5 14" id="KW-0547">Nucleotide-binding</keyword>
<evidence type="ECO:0000256" key="11">
    <source>
        <dbReference type="ARBA" id="ARBA00044932"/>
    </source>
</evidence>
<dbReference type="InterPro" id="IPR036185">
    <property type="entry name" value="DNA_heli_DnaB-like_N_sf"/>
</dbReference>
<dbReference type="SUPFAM" id="SSF52540">
    <property type="entry name" value="P-loop containing nucleoside triphosphate hydrolases"/>
    <property type="match status" value="1"/>
</dbReference>
<dbReference type="Pfam" id="PF00772">
    <property type="entry name" value="DnaB"/>
    <property type="match status" value="1"/>
</dbReference>
<evidence type="ECO:0000256" key="1">
    <source>
        <dbReference type="ARBA" id="ARBA00008428"/>
    </source>
</evidence>
<comment type="caution">
    <text evidence="16">The sequence shown here is derived from an EMBL/GenBank/DDBJ whole genome shotgun (WGS) entry which is preliminary data.</text>
</comment>
<evidence type="ECO:0000256" key="8">
    <source>
        <dbReference type="ARBA" id="ARBA00022840"/>
    </source>
</evidence>
<keyword evidence="3 14" id="KW-0639">Primosome</keyword>
<evidence type="ECO:0000256" key="13">
    <source>
        <dbReference type="NCBIfam" id="TIGR00665"/>
    </source>
</evidence>
<dbReference type="GO" id="GO:0016887">
    <property type="term" value="F:ATP hydrolysis activity"/>
    <property type="evidence" value="ECO:0007669"/>
    <property type="project" value="RHEA"/>
</dbReference>
<keyword evidence="4 14" id="KW-0235">DNA replication</keyword>
<keyword evidence="9 14" id="KW-0238">DNA-binding</keyword>
<dbReference type="Gene3D" id="3.40.50.300">
    <property type="entry name" value="P-loop containing nucleotide triphosphate hydrolases"/>
    <property type="match status" value="1"/>
</dbReference>
<dbReference type="InterPro" id="IPR016136">
    <property type="entry name" value="DNA_helicase_N/primase_C"/>
</dbReference>
<comment type="catalytic activity">
    <reaction evidence="12 14">
        <text>ATP + H2O = ADP + phosphate + H(+)</text>
        <dbReference type="Rhea" id="RHEA:13065"/>
        <dbReference type="ChEBI" id="CHEBI:15377"/>
        <dbReference type="ChEBI" id="CHEBI:15378"/>
        <dbReference type="ChEBI" id="CHEBI:30616"/>
        <dbReference type="ChEBI" id="CHEBI:43474"/>
        <dbReference type="ChEBI" id="CHEBI:456216"/>
        <dbReference type="EC" id="5.6.2.3"/>
    </reaction>
</comment>
<dbReference type="GO" id="GO:1990077">
    <property type="term" value="C:primosome complex"/>
    <property type="evidence" value="ECO:0007669"/>
    <property type="project" value="UniProtKB-UniRule"/>
</dbReference>